<dbReference type="AlphaFoldDB" id="A0A074VCT8"/>
<dbReference type="Pfam" id="PF09012">
    <property type="entry name" value="FeoC"/>
    <property type="match status" value="1"/>
</dbReference>
<name>A0A074VCT8_9NEIS</name>
<dbReference type="EMBL" id="AVQL01000453">
    <property type="protein sequence ID" value="KEQ00280.1"/>
    <property type="molecule type" value="Genomic_DNA"/>
</dbReference>
<dbReference type="Gene3D" id="1.10.10.10">
    <property type="entry name" value="Winged helix-like DNA-binding domain superfamily/Winged helix DNA-binding domain"/>
    <property type="match status" value="1"/>
</dbReference>
<comment type="caution">
    <text evidence="2">The sequence shown here is derived from an EMBL/GenBank/DDBJ whole genome shotgun (WGS) entry which is preliminary data.</text>
</comment>
<evidence type="ECO:0000313" key="2">
    <source>
        <dbReference type="EMBL" id="KEQ00280.1"/>
    </source>
</evidence>
<dbReference type="SUPFAM" id="SSF46785">
    <property type="entry name" value="Winged helix' DNA-binding domain"/>
    <property type="match status" value="1"/>
</dbReference>
<evidence type="ECO:0000259" key="1">
    <source>
        <dbReference type="Pfam" id="PF09012"/>
    </source>
</evidence>
<dbReference type="Proteomes" id="UP000027644">
    <property type="component" value="Unassembled WGS sequence"/>
</dbReference>
<protein>
    <submittedName>
        <fullName evidence="2">FeoC like transcriptional regulator</fullName>
    </submittedName>
</protein>
<organism evidence="2 3">
    <name type="scientific">Snodgrassella alvi SCGC AB-598-J21</name>
    <dbReference type="NCBI Taxonomy" id="1385367"/>
    <lineage>
        <taxon>Bacteria</taxon>
        <taxon>Pseudomonadati</taxon>
        <taxon>Pseudomonadota</taxon>
        <taxon>Betaproteobacteria</taxon>
        <taxon>Neisseriales</taxon>
        <taxon>Neisseriaceae</taxon>
        <taxon>Snodgrassella</taxon>
    </lineage>
</organism>
<accession>A0A074VCT8</accession>
<dbReference type="InterPro" id="IPR015102">
    <property type="entry name" value="Tscrpt_reg_HTH_FeoC"/>
</dbReference>
<sequence>MLITAIRDYLITIGQASLQDLSRHFQVQESAMEQMLNFWLRKGIIRQIDSYQPSCQQSKCSDCFICPEGARKIYQAVTGTDRTIPITRLA</sequence>
<evidence type="ECO:0000313" key="3">
    <source>
        <dbReference type="Proteomes" id="UP000027644"/>
    </source>
</evidence>
<dbReference type="InterPro" id="IPR036388">
    <property type="entry name" value="WH-like_DNA-bd_sf"/>
</dbReference>
<dbReference type="InterPro" id="IPR036390">
    <property type="entry name" value="WH_DNA-bd_sf"/>
</dbReference>
<reference evidence="2 3" key="1">
    <citation type="journal article" date="2014" name="PLoS Genet.">
        <title>Hidden diversity in honey bee gut symbionts detected by single-cell genomics.</title>
        <authorList>
            <person name="Engel P."/>
            <person name="Stepanauskas R."/>
            <person name="Moran N."/>
        </authorList>
    </citation>
    <scope>NUCLEOTIDE SEQUENCE [LARGE SCALE GENOMIC DNA]</scope>
    <source>
        <strain evidence="2 3">SCGC AB-598-J21</strain>
    </source>
</reference>
<feature type="domain" description="Transcriptional regulator HTH-type FeoC" evidence="1">
    <location>
        <begin position="4"/>
        <end position="74"/>
    </location>
</feature>
<gene>
    <name evidence="2" type="ORF">SASC598J21_019810</name>
</gene>
<proteinExistence type="predicted"/>